<dbReference type="Proteomes" id="UP000735302">
    <property type="component" value="Unassembled WGS sequence"/>
</dbReference>
<organism evidence="1 2">
    <name type="scientific">Plakobranchus ocellatus</name>
    <dbReference type="NCBI Taxonomy" id="259542"/>
    <lineage>
        <taxon>Eukaryota</taxon>
        <taxon>Metazoa</taxon>
        <taxon>Spiralia</taxon>
        <taxon>Lophotrochozoa</taxon>
        <taxon>Mollusca</taxon>
        <taxon>Gastropoda</taxon>
        <taxon>Heterobranchia</taxon>
        <taxon>Euthyneura</taxon>
        <taxon>Panpulmonata</taxon>
        <taxon>Sacoglossa</taxon>
        <taxon>Placobranchoidea</taxon>
        <taxon>Plakobranchidae</taxon>
        <taxon>Plakobranchus</taxon>
    </lineage>
</organism>
<keyword evidence="2" id="KW-1185">Reference proteome</keyword>
<dbReference type="EMBL" id="BLXT01006082">
    <property type="protein sequence ID" value="GFO28753.1"/>
    <property type="molecule type" value="Genomic_DNA"/>
</dbReference>
<protein>
    <recommendedName>
        <fullName evidence="3">DET1- and DDB1-associated protein 1</fullName>
    </recommendedName>
</protein>
<evidence type="ECO:0000313" key="2">
    <source>
        <dbReference type="Proteomes" id="UP000735302"/>
    </source>
</evidence>
<evidence type="ECO:0000313" key="1">
    <source>
        <dbReference type="EMBL" id="GFO28753.1"/>
    </source>
</evidence>
<comment type="caution">
    <text evidence="1">The sequence shown here is derived from an EMBL/GenBank/DDBJ whole genome shotgun (WGS) entry which is preliminary data.</text>
</comment>
<reference evidence="1 2" key="1">
    <citation type="journal article" date="2021" name="Elife">
        <title>Chloroplast acquisition without the gene transfer in kleptoplastic sea slugs, Plakobranchus ocellatus.</title>
        <authorList>
            <person name="Maeda T."/>
            <person name="Takahashi S."/>
            <person name="Yoshida T."/>
            <person name="Shimamura S."/>
            <person name="Takaki Y."/>
            <person name="Nagai Y."/>
            <person name="Toyoda A."/>
            <person name="Suzuki Y."/>
            <person name="Arimoto A."/>
            <person name="Ishii H."/>
            <person name="Satoh N."/>
            <person name="Nishiyama T."/>
            <person name="Hasebe M."/>
            <person name="Maruyama T."/>
            <person name="Minagawa J."/>
            <person name="Obokata J."/>
            <person name="Shigenobu S."/>
        </authorList>
    </citation>
    <scope>NUCLEOTIDE SEQUENCE [LARGE SCALE GENOMIC DNA]</scope>
</reference>
<name>A0AAV4CCQ3_9GAST</name>
<sequence>MYVFFYKDGFIQRLKPSQLFDRSPPKECSSPSTNPFDPALDTVIKKYPLLDRSNHTANIVYVDNNYVLRVNHSKLHLVLGDDQVFSQCLYKEIARQRGSDKKIE</sequence>
<evidence type="ECO:0008006" key="3">
    <source>
        <dbReference type="Google" id="ProtNLM"/>
    </source>
</evidence>
<accession>A0AAV4CCQ3</accession>
<gene>
    <name evidence="1" type="ORF">PoB_005525800</name>
</gene>
<dbReference type="AlphaFoldDB" id="A0AAV4CCQ3"/>
<proteinExistence type="predicted"/>